<keyword evidence="8" id="KW-0472">Membrane</keyword>
<dbReference type="SUPFAM" id="SSF55785">
    <property type="entry name" value="PYP-like sensor domain (PAS domain)"/>
    <property type="match status" value="1"/>
</dbReference>
<dbReference type="SUPFAM" id="SSF58104">
    <property type="entry name" value="Methyl-accepting chemotaxis protein (MCP) signaling domain"/>
    <property type="match status" value="1"/>
</dbReference>
<dbReference type="InterPro" id="IPR051310">
    <property type="entry name" value="MCP_chemotaxis"/>
</dbReference>
<keyword evidence="5" id="KW-0997">Cell inner membrane</keyword>
<name>A0A3R7IUI6_9BURK</name>
<dbReference type="RefSeq" id="WP_094435039.1">
    <property type="nucleotide sequence ID" value="NZ_NKDB02000001.1"/>
</dbReference>
<protein>
    <submittedName>
        <fullName evidence="14">PAS domain S-box protein</fullName>
    </submittedName>
</protein>
<evidence type="ECO:0000256" key="3">
    <source>
        <dbReference type="ARBA" id="ARBA00022481"/>
    </source>
</evidence>
<dbReference type="InterPro" id="IPR004089">
    <property type="entry name" value="MCPsignal_dom"/>
</dbReference>
<comment type="caution">
    <text evidence="14">The sequence shown here is derived from an EMBL/GenBank/DDBJ whole genome shotgun (WGS) entry which is preliminary data.</text>
</comment>
<dbReference type="SMART" id="SM00283">
    <property type="entry name" value="MA"/>
    <property type="match status" value="1"/>
</dbReference>
<feature type="domain" description="HAMP" evidence="13">
    <location>
        <begin position="213"/>
        <end position="265"/>
    </location>
</feature>
<dbReference type="PANTHER" id="PTHR43531:SF7">
    <property type="entry name" value="AEROTAXIS RECEPTOR"/>
    <property type="match status" value="1"/>
</dbReference>
<organism evidence="14 15">
    <name type="scientific">Alicycliphilus denitrificans</name>
    <dbReference type="NCBI Taxonomy" id="179636"/>
    <lineage>
        <taxon>Bacteria</taxon>
        <taxon>Pseudomonadati</taxon>
        <taxon>Pseudomonadota</taxon>
        <taxon>Betaproteobacteria</taxon>
        <taxon>Burkholderiales</taxon>
        <taxon>Comamonadaceae</taxon>
        <taxon>Alicycliphilus</taxon>
    </lineage>
</organism>
<dbReference type="AlphaFoldDB" id="A0A3R7IUI6"/>
<evidence type="ECO:0000259" key="13">
    <source>
        <dbReference type="PROSITE" id="PS50885"/>
    </source>
</evidence>
<dbReference type="GO" id="GO:0004888">
    <property type="term" value="F:transmembrane signaling receptor activity"/>
    <property type="evidence" value="ECO:0007669"/>
    <property type="project" value="InterPro"/>
</dbReference>
<dbReference type="PROSITE" id="PS50885">
    <property type="entry name" value="HAMP"/>
    <property type="match status" value="1"/>
</dbReference>
<keyword evidence="7" id="KW-1133">Transmembrane helix</keyword>
<evidence type="ECO:0000256" key="2">
    <source>
        <dbReference type="ARBA" id="ARBA00022475"/>
    </source>
</evidence>
<dbReference type="CDD" id="cd00130">
    <property type="entry name" value="PAS"/>
    <property type="match status" value="1"/>
</dbReference>
<dbReference type="GO" id="GO:0052131">
    <property type="term" value="P:positive aerotaxis"/>
    <property type="evidence" value="ECO:0007669"/>
    <property type="project" value="UniProtKB-ARBA"/>
</dbReference>
<gene>
    <name evidence="14" type="ORF">CE154_003030</name>
</gene>
<feature type="domain" description="Methyl-accepting transducer" evidence="11">
    <location>
        <begin position="270"/>
        <end position="499"/>
    </location>
</feature>
<accession>A0A3R7IUI6</accession>
<dbReference type="EMBL" id="NKDB02000001">
    <property type="protein sequence ID" value="RKJ98747.1"/>
    <property type="molecule type" value="Genomic_DNA"/>
</dbReference>
<evidence type="ECO:0000256" key="7">
    <source>
        <dbReference type="ARBA" id="ARBA00022989"/>
    </source>
</evidence>
<evidence type="ECO:0000256" key="9">
    <source>
        <dbReference type="ARBA" id="ARBA00029447"/>
    </source>
</evidence>
<proteinExistence type="inferred from homology"/>
<dbReference type="SMART" id="SM00304">
    <property type="entry name" value="HAMP"/>
    <property type="match status" value="1"/>
</dbReference>
<evidence type="ECO:0000256" key="1">
    <source>
        <dbReference type="ARBA" id="ARBA00004429"/>
    </source>
</evidence>
<keyword evidence="10" id="KW-0807">Transducer</keyword>
<dbReference type="GO" id="GO:0007165">
    <property type="term" value="P:signal transduction"/>
    <property type="evidence" value="ECO:0007669"/>
    <property type="project" value="UniProtKB-KW"/>
</dbReference>
<dbReference type="NCBIfam" id="TIGR00229">
    <property type="entry name" value="sensory_box"/>
    <property type="match status" value="1"/>
</dbReference>
<dbReference type="InterPro" id="IPR003660">
    <property type="entry name" value="HAMP_dom"/>
</dbReference>
<dbReference type="InterPro" id="IPR000014">
    <property type="entry name" value="PAS"/>
</dbReference>
<evidence type="ECO:0000256" key="6">
    <source>
        <dbReference type="ARBA" id="ARBA00022692"/>
    </source>
</evidence>
<evidence type="ECO:0000313" key="14">
    <source>
        <dbReference type="EMBL" id="RKJ98747.1"/>
    </source>
</evidence>
<dbReference type="SMART" id="SM00091">
    <property type="entry name" value="PAS"/>
    <property type="match status" value="1"/>
</dbReference>
<dbReference type="Gene3D" id="1.10.287.950">
    <property type="entry name" value="Methyl-accepting chemotaxis protein"/>
    <property type="match status" value="1"/>
</dbReference>
<dbReference type="PANTHER" id="PTHR43531">
    <property type="entry name" value="PROTEIN ICFG"/>
    <property type="match status" value="1"/>
</dbReference>
<dbReference type="PROSITE" id="PS50112">
    <property type="entry name" value="PAS"/>
    <property type="match status" value="1"/>
</dbReference>
<keyword evidence="2" id="KW-1003">Cell membrane</keyword>
<evidence type="ECO:0000259" key="12">
    <source>
        <dbReference type="PROSITE" id="PS50112"/>
    </source>
</evidence>
<dbReference type="InterPro" id="IPR035965">
    <property type="entry name" value="PAS-like_dom_sf"/>
</dbReference>
<dbReference type="FunFam" id="3.30.450.20:FF:000046">
    <property type="entry name" value="Aerotaxis sensor receptor"/>
    <property type="match status" value="1"/>
</dbReference>
<dbReference type="PROSITE" id="PS50111">
    <property type="entry name" value="CHEMOTAXIS_TRANSDUC_2"/>
    <property type="match status" value="1"/>
</dbReference>
<keyword evidence="3" id="KW-0488">Methylation</keyword>
<evidence type="ECO:0000256" key="4">
    <source>
        <dbReference type="ARBA" id="ARBA00022500"/>
    </source>
</evidence>
<evidence type="ECO:0000259" key="11">
    <source>
        <dbReference type="PROSITE" id="PS50111"/>
    </source>
</evidence>
<dbReference type="Gene3D" id="3.30.450.20">
    <property type="entry name" value="PAS domain"/>
    <property type="match status" value="1"/>
</dbReference>
<dbReference type="Proteomes" id="UP000216225">
    <property type="component" value="Unassembled WGS sequence"/>
</dbReference>
<evidence type="ECO:0000313" key="15">
    <source>
        <dbReference type="Proteomes" id="UP000216225"/>
    </source>
</evidence>
<dbReference type="InterPro" id="IPR013655">
    <property type="entry name" value="PAS_fold_3"/>
</dbReference>
<keyword evidence="4" id="KW-0145">Chemotaxis</keyword>
<evidence type="ECO:0000256" key="10">
    <source>
        <dbReference type="PROSITE-ProRule" id="PRU00284"/>
    </source>
</evidence>
<dbReference type="Pfam" id="PF00015">
    <property type="entry name" value="MCPsignal"/>
    <property type="match status" value="1"/>
</dbReference>
<dbReference type="GO" id="GO:0005886">
    <property type="term" value="C:plasma membrane"/>
    <property type="evidence" value="ECO:0007669"/>
    <property type="project" value="UniProtKB-SubCell"/>
</dbReference>
<reference evidence="14 15" key="1">
    <citation type="submission" date="2018-09" db="EMBL/GenBank/DDBJ databases">
        <title>Genome comparison of Alicycliphilus sp. BQ1, a polyurethanolytic bacterium, with its closest phylogenetic relatives Alicycliphilus denitrificans BC and K601, unable to attack polyurethane.</title>
        <authorList>
            <person name="Loza-Tavera H."/>
            <person name="Lozano L."/>
            <person name="Cevallos M."/>
            <person name="Maya-Lucas O."/>
            <person name="Garcia-Mena J."/>
            <person name="Hernandez J."/>
        </authorList>
    </citation>
    <scope>NUCLEOTIDE SEQUENCE [LARGE SCALE GENOMIC DNA]</scope>
    <source>
        <strain evidence="14 15">BQ1</strain>
    </source>
</reference>
<dbReference type="Pfam" id="PF08447">
    <property type="entry name" value="PAS_3"/>
    <property type="match status" value="1"/>
</dbReference>
<dbReference type="InterPro" id="IPR004090">
    <property type="entry name" value="Chemotax_Me-accpt_rcpt"/>
</dbReference>
<comment type="similarity">
    <text evidence="9">Belongs to the methyl-accepting chemotaxis (MCP) protein family.</text>
</comment>
<dbReference type="FunFam" id="1.10.287.950:FF:000001">
    <property type="entry name" value="Methyl-accepting chemotaxis sensory transducer"/>
    <property type="match status" value="1"/>
</dbReference>
<comment type="subcellular location">
    <subcellularLocation>
        <location evidence="1">Cell inner membrane</location>
        <topology evidence="1">Multi-pass membrane protein</topology>
    </subcellularLocation>
</comment>
<evidence type="ECO:0000256" key="5">
    <source>
        <dbReference type="ARBA" id="ARBA00022519"/>
    </source>
</evidence>
<dbReference type="PRINTS" id="PR00260">
    <property type="entry name" value="CHEMTRNSDUCR"/>
</dbReference>
<dbReference type="CDD" id="cd11386">
    <property type="entry name" value="MCP_signal"/>
    <property type="match status" value="1"/>
</dbReference>
<keyword evidence="6" id="KW-0812">Transmembrane</keyword>
<evidence type="ECO:0000256" key="8">
    <source>
        <dbReference type="ARBA" id="ARBA00023136"/>
    </source>
</evidence>
<feature type="domain" description="PAS" evidence="12">
    <location>
        <begin position="21"/>
        <end position="60"/>
    </location>
</feature>
<sequence>MRINLPVTASEFTFDERDTLVSVTDTSGHITYCNHAFIHVSGYAREELLGQPHNMIRHPDMPAEAFRDMWETIASGRPWTGLVKNRRKNGDFYWVQANVTPMREGDRITGFLSVRTQPMREQVQAAQALYATMRAQAEAGRLVHTLHRGAVVRRDLHGRLARLLAPSTGVRLALAQALAVAAALLPAWLGAPWALTVAVAALATAASVFAVRSLAIAPLHRLVDDANHLASGDLSHAVRTGAEGAVGELQRALFQLSVNLRTVVHDVRAEVQQLELSVHEIASGNNDLSARTEAQASSLEQTAASMEEINSTAQNNATSAGRGAQFATEASAIARRSGDAVEAVHTAMEDIAQSSRRIGDIVQLIEGVAFQTNILALNAAVEAARAGEAGRGFAVVAAEVRALASRAAQAVRDIRQIIAESSGHVASGSDAAAQARERMAEALESVRRVSSVLDEISTAASEQRGGIAQISEAVAHMDGITQQNAAMVEELAATAQSVHGQARSVSNTMRLFRLESGELSLSQIDAVALRREGQQPAPSPVPALP</sequence>